<dbReference type="GO" id="GO:0015288">
    <property type="term" value="F:porin activity"/>
    <property type="evidence" value="ECO:0007669"/>
    <property type="project" value="InterPro"/>
</dbReference>
<proteinExistence type="inferred from homology"/>
<dbReference type="InterPro" id="IPR052932">
    <property type="entry name" value="OprB_Porin"/>
</dbReference>
<evidence type="ECO:0000256" key="2">
    <source>
        <dbReference type="RuleBase" id="RU363072"/>
    </source>
</evidence>
<protein>
    <submittedName>
        <fullName evidence="4">Transporter</fullName>
    </submittedName>
</protein>
<evidence type="ECO:0000313" key="4">
    <source>
        <dbReference type="EMBL" id="NDY91572.1"/>
    </source>
</evidence>
<dbReference type="Gene3D" id="2.40.160.180">
    <property type="entry name" value="Carbohydrate-selective porin OprB"/>
    <property type="match status" value="1"/>
</dbReference>
<dbReference type="EMBL" id="JAAGOH010000010">
    <property type="protein sequence ID" value="NDY91572.1"/>
    <property type="molecule type" value="Genomic_DNA"/>
</dbReference>
<evidence type="ECO:0000313" key="5">
    <source>
        <dbReference type="Proteomes" id="UP000484255"/>
    </source>
</evidence>
<dbReference type="InterPro" id="IPR007049">
    <property type="entry name" value="Carb-sel_porin_OprB"/>
</dbReference>
<dbReference type="RefSeq" id="WP_163457422.1">
    <property type="nucleotide sequence ID" value="NZ_JAAGOH010000010.1"/>
</dbReference>
<organism evidence="4 5">
    <name type="scientific">Ideonella livida</name>
    <dbReference type="NCBI Taxonomy" id="2707176"/>
    <lineage>
        <taxon>Bacteria</taxon>
        <taxon>Pseudomonadati</taxon>
        <taxon>Pseudomonadota</taxon>
        <taxon>Betaproteobacteria</taxon>
        <taxon>Burkholderiales</taxon>
        <taxon>Sphaerotilaceae</taxon>
        <taxon>Ideonella</taxon>
    </lineage>
</organism>
<evidence type="ECO:0000256" key="3">
    <source>
        <dbReference type="SAM" id="Coils"/>
    </source>
</evidence>
<feature type="chain" id="PRO_5029038550" evidence="2">
    <location>
        <begin position="49"/>
        <end position="476"/>
    </location>
</feature>
<gene>
    <name evidence="4" type="ORF">G3A44_10285</name>
</gene>
<comment type="caution">
    <text evidence="4">The sequence shown here is derived from an EMBL/GenBank/DDBJ whole genome shotgun (WGS) entry which is preliminary data.</text>
</comment>
<dbReference type="PANTHER" id="PTHR37944:SF1">
    <property type="entry name" value="PORIN B"/>
    <property type="match status" value="1"/>
</dbReference>
<feature type="signal peptide" evidence="2">
    <location>
        <begin position="1"/>
        <end position="48"/>
    </location>
</feature>
<sequence length="476" mass="50558">MACQPPLKPRVLTRLLSHLDLCGQQARRALPGLGLPVLLLAASPALQAAEDTPALGEQVRQLGTRLQQLEARNRALEERLRAQEAEEAAPEEGGLAVEGGVVAVWQRSNAAGSAEGRATGRLNYRGDLEFSLPMGRLSPLGEAQLSGFGHLRFGQGSGLALRPTHTATGNSVPFETAGGSEETYAIVAQAWLQASWPLAGSGLNDQAPSRVELTAGKLDLFGFFDQNAVAGDEGAQFLNNVFVHNPLLDSGGDIGADAYGLAPGVRLAWVDEGEDSGWRLGLSAGVFASGAGASFNGGLGRPLVIVQAEASPKQINGEPRGSYRLYAWTNGHTTNLAGDAEQRHSGWGLSLDQRVGRDWNLFARWGARTEGEGSFDRALTLGAEQTGRAWGRPHDSVGLALGWLRTDAAWTAATAADASLLGYAARGHERVGELYYRYQLNERIELSPDVQWIDRAGGQGDARRVVLTGLRASIGF</sequence>
<dbReference type="Proteomes" id="UP000484255">
    <property type="component" value="Unassembled WGS sequence"/>
</dbReference>
<dbReference type="AlphaFoldDB" id="A0A7C9PHR8"/>
<dbReference type="Pfam" id="PF04966">
    <property type="entry name" value="OprB"/>
    <property type="match status" value="1"/>
</dbReference>
<keyword evidence="5" id="KW-1185">Reference proteome</keyword>
<evidence type="ECO:0000256" key="1">
    <source>
        <dbReference type="ARBA" id="ARBA00008769"/>
    </source>
</evidence>
<dbReference type="PANTHER" id="PTHR37944">
    <property type="entry name" value="PORIN B"/>
    <property type="match status" value="1"/>
</dbReference>
<accession>A0A7C9PHR8</accession>
<feature type="coiled-coil region" evidence="3">
    <location>
        <begin position="59"/>
        <end position="86"/>
    </location>
</feature>
<keyword evidence="3" id="KW-0175">Coiled coil</keyword>
<comment type="similarity">
    <text evidence="1 2">Belongs to the OprB family.</text>
</comment>
<keyword evidence="2" id="KW-0732">Signal</keyword>
<dbReference type="GO" id="GO:0016020">
    <property type="term" value="C:membrane"/>
    <property type="evidence" value="ECO:0007669"/>
    <property type="project" value="InterPro"/>
</dbReference>
<reference evidence="4 5" key="1">
    <citation type="submission" date="2020-02" db="EMBL/GenBank/DDBJ databases">
        <title>Ideonella bacterium strain TBM-1.</title>
        <authorList>
            <person name="Chen W.-M."/>
        </authorList>
    </citation>
    <scope>NUCLEOTIDE SEQUENCE [LARGE SCALE GENOMIC DNA]</scope>
    <source>
        <strain evidence="4 5">TBM-1</strain>
    </source>
</reference>
<dbReference type="InterPro" id="IPR038673">
    <property type="entry name" value="OprB_sf"/>
</dbReference>
<name>A0A7C9PHR8_9BURK</name>
<dbReference type="GO" id="GO:0008643">
    <property type="term" value="P:carbohydrate transport"/>
    <property type="evidence" value="ECO:0007669"/>
    <property type="project" value="InterPro"/>
</dbReference>